<organism evidence="16 17">
    <name type="scientific">Maribacter aquivivus</name>
    <dbReference type="NCBI Taxonomy" id="228958"/>
    <lineage>
        <taxon>Bacteria</taxon>
        <taxon>Pseudomonadati</taxon>
        <taxon>Bacteroidota</taxon>
        <taxon>Flavobacteriia</taxon>
        <taxon>Flavobacteriales</taxon>
        <taxon>Flavobacteriaceae</taxon>
        <taxon>Maribacter</taxon>
    </lineage>
</organism>
<dbReference type="InterPro" id="IPR036097">
    <property type="entry name" value="HisK_dim/P_sf"/>
</dbReference>
<dbReference type="GO" id="GO:0030295">
    <property type="term" value="F:protein kinase activator activity"/>
    <property type="evidence" value="ECO:0007669"/>
    <property type="project" value="TreeGrafter"/>
</dbReference>
<dbReference type="GO" id="GO:0007234">
    <property type="term" value="P:osmosensory signaling via phosphorelay pathway"/>
    <property type="evidence" value="ECO:0007669"/>
    <property type="project" value="TreeGrafter"/>
</dbReference>
<keyword evidence="8" id="KW-0418">Kinase</keyword>
<dbReference type="InterPro" id="IPR003594">
    <property type="entry name" value="HATPase_dom"/>
</dbReference>
<dbReference type="PANTHER" id="PTHR42878">
    <property type="entry name" value="TWO-COMPONENT HISTIDINE KINASE"/>
    <property type="match status" value="1"/>
</dbReference>
<evidence type="ECO:0000256" key="6">
    <source>
        <dbReference type="ARBA" id="ARBA00022692"/>
    </source>
</evidence>
<feature type="domain" description="Histidine kinase" evidence="14">
    <location>
        <begin position="238"/>
        <end position="451"/>
    </location>
</feature>
<evidence type="ECO:0000256" key="12">
    <source>
        <dbReference type="ARBA" id="ARBA00023136"/>
    </source>
</evidence>
<reference evidence="17" key="1">
    <citation type="submission" date="2016-11" db="EMBL/GenBank/DDBJ databases">
        <authorList>
            <person name="Varghese N."/>
            <person name="Submissions S."/>
        </authorList>
    </citation>
    <scope>NUCLEOTIDE SEQUENCE [LARGE SCALE GENOMIC DNA]</scope>
    <source>
        <strain evidence="17">DSM 16478</strain>
    </source>
</reference>
<keyword evidence="4" id="KW-0597">Phosphoprotein</keyword>
<keyword evidence="6" id="KW-0812">Transmembrane</keyword>
<comment type="subcellular location">
    <subcellularLocation>
        <location evidence="2">Membrane</location>
        <topology evidence="2">Multi-pass membrane protein</topology>
    </subcellularLocation>
</comment>
<dbReference type="EMBL" id="FQZX01000001">
    <property type="protein sequence ID" value="SHJ88181.1"/>
    <property type="molecule type" value="Genomic_DNA"/>
</dbReference>
<keyword evidence="11" id="KW-0902">Two-component regulatory system</keyword>
<dbReference type="RefSeq" id="WP_073243157.1">
    <property type="nucleotide sequence ID" value="NZ_FQZX01000001.1"/>
</dbReference>
<dbReference type="Gene3D" id="1.10.287.130">
    <property type="match status" value="1"/>
</dbReference>
<dbReference type="GO" id="GO:0000155">
    <property type="term" value="F:phosphorelay sensor kinase activity"/>
    <property type="evidence" value="ECO:0007669"/>
    <property type="project" value="InterPro"/>
</dbReference>
<proteinExistence type="predicted"/>
<dbReference type="Pfam" id="PF13426">
    <property type="entry name" value="PAS_9"/>
    <property type="match status" value="1"/>
</dbReference>
<evidence type="ECO:0000256" key="5">
    <source>
        <dbReference type="ARBA" id="ARBA00022679"/>
    </source>
</evidence>
<dbReference type="InterPro" id="IPR003661">
    <property type="entry name" value="HisK_dim/P_dom"/>
</dbReference>
<evidence type="ECO:0000256" key="3">
    <source>
        <dbReference type="ARBA" id="ARBA00012438"/>
    </source>
</evidence>
<dbReference type="InterPro" id="IPR004358">
    <property type="entry name" value="Sig_transdc_His_kin-like_C"/>
</dbReference>
<evidence type="ECO:0000256" key="11">
    <source>
        <dbReference type="ARBA" id="ARBA00023012"/>
    </source>
</evidence>
<dbReference type="SMART" id="SM00091">
    <property type="entry name" value="PAS"/>
    <property type="match status" value="1"/>
</dbReference>
<dbReference type="SUPFAM" id="SSF47384">
    <property type="entry name" value="Homodimeric domain of signal transducing histidine kinase"/>
    <property type="match status" value="1"/>
</dbReference>
<dbReference type="GO" id="GO:0000156">
    <property type="term" value="F:phosphorelay response regulator activity"/>
    <property type="evidence" value="ECO:0007669"/>
    <property type="project" value="TreeGrafter"/>
</dbReference>
<evidence type="ECO:0000259" key="14">
    <source>
        <dbReference type="PROSITE" id="PS50109"/>
    </source>
</evidence>
<dbReference type="PANTHER" id="PTHR42878:SF7">
    <property type="entry name" value="SENSOR HISTIDINE KINASE GLRK"/>
    <property type="match status" value="1"/>
</dbReference>
<dbReference type="PRINTS" id="PR00344">
    <property type="entry name" value="BCTRLSENSOR"/>
</dbReference>
<gene>
    <name evidence="16" type="ORF">SAMN04488007_1799</name>
</gene>
<dbReference type="SUPFAM" id="SSF55785">
    <property type="entry name" value="PYP-like sensor domain (PAS domain)"/>
    <property type="match status" value="1"/>
</dbReference>
<evidence type="ECO:0000313" key="17">
    <source>
        <dbReference type="Proteomes" id="UP000184314"/>
    </source>
</evidence>
<dbReference type="NCBIfam" id="TIGR00229">
    <property type="entry name" value="sensory_box"/>
    <property type="match status" value="1"/>
</dbReference>
<dbReference type="OrthoDB" id="9808408at2"/>
<comment type="catalytic activity">
    <reaction evidence="1">
        <text>ATP + protein L-histidine = ADP + protein N-phospho-L-histidine.</text>
        <dbReference type="EC" id="2.7.13.3"/>
    </reaction>
</comment>
<keyword evidence="17" id="KW-1185">Reference proteome</keyword>
<evidence type="ECO:0000256" key="4">
    <source>
        <dbReference type="ARBA" id="ARBA00022553"/>
    </source>
</evidence>
<keyword evidence="5" id="KW-0808">Transferase</keyword>
<feature type="domain" description="PAS" evidence="15">
    <location>
        <begin position="64"/>
        <end position="134"/>
    </location>
</feature>
<dbReference type="CDD" id="cd00082">
    <property type="entry name" value="HisKA"/>
    <property type="match status" value="1"/>
</dbReference>
<evidence type="ECO:0000256" key="2">
    <source>
        <dbReference type="ARBA" id="ARBA00004141"/>
    </source>
</evidence>
<keyword evidence="13" id="KW-0175">Coiled coil</keyword>
<dbReference type="InterPro" id="IPR036890">
    <property type="entry name" value="HATPase_C_sf"/>
</dbReference>
<evidence type="ECO:0000256" key="13">
    <source>
        <dbReference type="SAM" id="Coils"/>
    </source>
</evidence>
<evidence type="ECO:0000313" key="16">
    <source>
        <dbReference type="EMBL" id="SHJ88181.1"/>
    </source>
</evidence>
<accession>A0A1M6MXI3</accession>
<dbReference type="InterPro" id="IPR000014">
    <property type="entry name" value="PAS"/>
</dbReference>
<protein>
    <recommendedName>
        <fullName evidence="3">histidine kinase</fullName>
        <ecNumber evidence="3">2.7.13.3</ecNumber>
    </recommendedName>
</protein>
<keyword evidence="12" id="KW-0472">Membrane</keyword>
<dbReference type="Pfam" id="PF02518">
    <property type="entry name" value="HATPase_c"/>
    <property type="match status" value="1"/>
</dbReference>
<feature type="coiled-coil region" evidence="13">
    <location>
        <begin position="33"/>
        <end position="71"/>
    </location>
</feature>
<dbReference type="Gene3D" id="3.30.450.20">
    <property type="entry name" value="PAS domain"/>
    <property type="match status" value="1"/>
</dbReference>
<dbReference type="GO" id="GO:0016020">
    <property type="term" value="C:membrane"/>
    <property type="evidence" value="ECO:0007669"/>
    <property type="project" value="UniProtKB-SubCell"/>
</dbReference>
<dbReference type="PROSITE" id="PS50112">
    <property type="entry name" value="PAS"/>
    <property type="match status" value="1"/>
</dbReference>
<sequence>MALNPVNKALRQKAEAEVKSTPLSPLDLTMDKVKSLVHELEVHQVELEMQNQELRETQQLLEKSRDEYSDLFDFAPVGYLIIDEKGTIVNINLTACHMLGVDRLQLKGKPFSAYLMIGDANSFFLNLRRAFSTGILENIEFIIHRKDNTNFNAQLSGTVDTNPNDNNRFCRIAMHDITEIRNMEILQVRHEDLEKENIKIEKYNLELEKVVLERTKELSEALESEKDINEMKSAFISIASHELRTPVTIIMSSVILMEKFINIGDYNKLDKHIQRIKLATTNFTSILDDFLSLEKLEKGIVRVKKETFDMFEFIRLLTEEMDSILKPEQQILYSHEGNPSTFQNQKILHNILVNLLTNAIKYSETDVVLNTINNNGELTIFVKDKGIGIPQEDQKNLFKRFFRAENVRDFQGTGLGLSIVKRYVELLGGSIEYVSALNKGSTFKIQLPERNPPLF</sequence>
<dbReference type="InterPro" id="IPR005467">
    <property type="entry name" value="His_kinase_dom"/>
</dbReference>
<keyword evidence="9" id="KW-0067">ATP-binding</keyword>
<dbReference type="Pfam" id="PF00512">
    <property type="entry name" value="HisKA"/>
    <property type="match status" value="1"/>
</dbReference>
<dbReference type="InterPro" id="IPR050351">
    <property type="entry name" value="BphY/WalK/GraS-like"/>
</dbReference>
<name>A0A1M6MXI3_9FLAO</name>
<dbReference type="STRING" id="228958.SAMN04488007_1799"/>
<evidence type="ECO:0000259" key="15">
    <source>
        <dbReference type="PROSITE" id="PS50112"/>
    </source>
</evidence>
<evidence type="ECO:0000256" key="1">
    <source>
        <dbReference type="ARBA" id="ARBA00000085"/>
    </source>
</evidence>
<dbReference type="SUPFAM" id="SSF55874">
    <property type="entry name" value="ATPase domain of HSP90 chaperone/DNA topoisomerase II/histidine kinase"/>
    <property type="match status" value="1"/>
</dbReference>
<dbReference type="SMART" id="SM00388">
    <property type="entry name" value="HisKA"/>
    <property type="match status" value="1"/>
</dbReference>
<dbReference type="InterPro" id="IPR035965">
    <property type="entry name" value="PAS-like_dom_sf"/>
</dbReference>
<dbReference type="FunFam" id="3.30.565.10:FF:000006">
    <property type="entry name" value="Sensor histidine kinase WalK"/>
    <property type="match status" value="1"/>
</dbReference>
<keyword evidence="7" id="KW-0547">Nucleotide-binding</keyword>
<evidence type="ECO:0000256" key="7">
    <source>
        <dbReference type="ARBA" id="ARBA00022741"/>
    </source>
</evidence>
<dbReference type="Gene3D" id="3.30.565.10">
    <property type="entry name" value="Histidine kinase-like ATPase, C-terminal domain"/>
    <property type="match status" value="1"/>
</dbReference>
<keyword evidence="10" id="KW-1133">Transmembrane helix</keyword>
<dbReference type="GO" id="GO:0005524">
    <property type="term" value="F:ATP binding"/>
    <property type="evidence" value="ECO:0007669"/>
    <property type="project" value="UniProtKB-KW"/>
</dbReference>
<evidence type="ECO:0000256" key="8">
    <source>
        <dbReference type="ARBA" id="ARBA00022777"/>
    </source>
</evidence>
<dbReference type="Proteomes" id="UP000184314">
    <property type="component" value="Unassembled WGS sequence"/>
</dbReference>
<evidence type="ECO:0000256" key="9">
    <source>
        <dbReference type="ARBA" id="ARBA00022840"/>
    </source>
</evidence>
<dbReference type="AlphaFoldDB" id="A0A1M6MXI3"/>
<evidence type="ECO:0000256" key="10">
    <source>
        <dbReference type="ARBA" id="ARBA00022989"/>
    </source>
</evidence>
<dbReference type="CDD" id="cd00130">
    <property type="entry name" value="PAS"/>
    <property type="match status" value="1"/>
</dbReference>
<dbReference type="EC" id="2.7.13.3" evidence="3"/>
<dbReference type="CDD" id="cd00075">
    <property type="entry name" value="HATPase"/>
    <property type="match status" value="1"/>
</dbReference>
<dbReference type="PROSITE" id="PS50109">
    <property type="entry name" value="HIS_KIN"/>
    <property type="match status" value="1"/>
</dbReference>
<dbReference type="SMART" id="SM00387">
    <property type="entry name" value="HATPase_c"/>
    <property type="match status" value="1"/>
</dbReference>